<accession>Q2G1Y8</accession>
<organism evidence="2 3">
    <name type="scientific">Staphylococcus aureus (strain NCTC 8325 / PS 47)</name>
    <dbReference type="NCBI Taxonomy" id="93061"/>
    <lineage>
        <taxon>Bacteria</taxon>
        <taxon>Bacillati</taxon>
        <taxon>Bacillota</taxon>
        <taxon>Bacilli</taxon>
        <taxon>Bacillales</taxon>
        <taxon>Staphylococcaceae</taxon>
        <taxon>Staphylococcus</taxon>
    </lineage>
</organism>
<sequence>MFIMNMCGLKSTRVIVDITYSQSFSRYFFFVVNPIPKVATSNINVKIIIGTFDAPTAKLNNTKKTTANIENTQKIFLDFFCFILSPPFAYLFSII</sequence>
<gene>
    <name evidence="2" type="ordered locus">SAOUHSC_01057</name>
</gene>
<feature type="transmembrane region" description="Helical" evidence="1">
    <location>
        <begin position="75"/>
        <end position="94"/>
    </location>
</feature>
<proteinExistence type="predicted"/>
<evidence type="ECO:0000313" key="3">
    <source>
        <dbReference type="Proteomes" id="UP000008816"/>
    </source>
</evidence>
<keyword evidence="3" id="KW-1185">Reference proteome</keyword>
<keyword evidence="1" id="KW-1133">Transmembrane helix</keyword>
<dbReference type="HOGENOM" id="CLU_2371377_0_0_9"/>
<dbReference type="EMBL" id="CP000253">
    <property type="protein sequence ID" value="ABD30175.1"/>
    <property type="molecule type" value="Genomic_DNA"/>
</dbReference>
<keyword evidence="1" id="KW-0472">Membrane</keyword>
<dbReference type="AlphaFoldDB" id="Q2G1Y8"/>
<evidence type="ECO:0000256" key="1">
    <source>
        <dbReference type="SAM" id="Phobius"/>
    </source>
</evidence>
<protein>
    <submittedName>
        <fullName evidence="2">Uncharacterized protein</fullName>
    </submittedName>
</protein>
<evidence type="ECO:0000313" key="2">
    <source>
        <dbReference type="EMBL" id="ABD30175.1"/>
    </source>
</evidence>
<keyword evidence="1" id="KW-0812">Transmembrane</keyword>
<dbReference type="STRING" id="93061.SAOUHSC_01057"/>
<reference evidence="3" key="1">
    <citation type="book" date="2006" name="Gram positive pathogens, 2nd edition" publisher="ASM Press" city="Washington D.C">
        <title>The Staphylococcus aureus NCTC 8325 genome.</title>
        <editorList>
            <person name="Fischetti V."/>
            <person name="Novick R."/>
            <person name="Ferretti J."/>
            <person name="Portnoy D."/>
            <person name="Rood J."/>
        </editorList>
        <authorList>
            <person name="Gillaspy A.F."/>
            <person name="Worrell V."/>
            <person name="Orvis J."/>
            <person name="Roe B.A."/>
            <person name="Dyer D.W."/>
            <person name="Iandolo J.J."/>
        </authorList>
    </citation>
    <scope>NUCLEOTIDE SEQUENCE [LARGE SCALE GENOMIC DNA]</scope>
    <source>
        <strain evidence="3">NCTC 8325 / PS 47</strain>
    </source>
</reference>
<dbReference type="Proteomes" id="UP000008816">
    <property type="component" value="Chromosome"/>
</dbReference>
<name>Q2G1Y8_STAA8</name>